<accession>A0A2N1PP58</accession>
<organism evidence="1 2">
    <name type="scientific">Candidatus Wallbacteria bacterium HGW-Wallbacteria-1</name>
    <dbReference type="NCBI Taxonomy" id="2013854"/>
    <lineage>
        <taxon>Bacteria</taxon>
        <taxon>Candidatus Walliibacteriota</taxon>
    </lineage>
</organism>
<protein>
    <submittedName>
        <fullName evidence="1">Cytoplasmic protein</fullName>
    </submittedName>
</protein>
<dbReference type="AlphaFoldDB" id="A0A2N1PP58"/>
<evidence type="ECO:0000313" key="2">
    <source>
        <dbReference type="Proteomes" id="UP000233256"/>
    </source>
</evidence>
<evidence type="ECO:0000313" key="1">
    <source>
        <dbReference type="EMBL" id="PKK90114.1"/>
    </source>
</evidence>
<dbReference type="Gene3D" id="3.40.1260.10">
    <property type="entry name" value="DsrEFH-like"/>
    <property type="match status" value="1"/>
</dbReference>
<dbReference type="InterPro" id="IPR003787">
    <property type="entry name" value="Sulphur_relay_DsrE/F-like"/>
</dbReference>
<dbReference type="Pfam" id="PF02635">
    <property type="entry name" value="DsrE"/>
    <property type="match status" value="1"/>
</dbReference>
<dbReference type="InterPro" id="IPR027396">
    <property type="entry name" value="DsrEFH-like"/>
</dbReference>
<gene>
    <name evidence="1" type="ORF">CVV64_11090</name>
</gene>
<dbReference type="Proteomes" id="UP000233256">
    <property type="component" value="Unassembled WGS sequence"/>
</dbReference>
<dbReference type="EMBL" id="PGXC01000008">
    <property type="protein sequence ID" value="PKK90114.1"/>
    <property type="molecule type" value="Genomic_DNA"/>
</dbReference>
<proteinExistence type="predicted"/>
<name>A0A2N1PP58_9BACT</name>
<reference evidence="1 2" key="1">
    <citation type="journal article" date="2017" name="ISME J.">
        <title>Potential for microbial H2 and metal transformations associated with novel bacteria and archaea in deep terrestrial subsurface sediments.</title>
        <authorList>
            <person name="Hernsdorf A.W."/>
            <person name="Amano Y."/>
            <person name="Miyakawa K."/>
            <person name="Ise K."/>
            <person name="Suzuki Y."/>
            <person name="Anantharaman K."/>
            <person name="Probst A."/>
            <person name="Burstein D."/>
            <person name="Thomas B.C."/>
            <person name="Banfield J.F."/>
        </authorList>
    </citation>
    <scope>NUCLEOTIDE SEQUENCE [LARGE SCALE GENOMIC DNA]</scope>
    <source>
        <strain evidence="1">HGW-Wallbacteria-1</strain>
    </source>
</reference>
<dbReference type="SUPFAM" id="SSF75169">
    <property type="entry name" value="DsrEFH-like"/>
    <property type="match status" value="1"/>
</dbReference>
<sequence length="122" mass="13408">MSSKHHSARKVLLTAFQGEAMCFVHVLLNAREMSERGWDVKIIMEGSATALVRDLAVEGVPFHDLYKAVRDEGFIAGVCRACATKMGALEAAREQNLPLAGEMSGHPALGEWMEKGYQIITF</sequence>
<comment type="caution">
    <text evidence="1">The sequence shown here is derived from an EMBL/GenBank/DDBJ whole genome shotgun (WGS) entry which is preliminary data.</text>
</comment>